<dbReference type="EMBL" id="KZ454988">
    <property type="protein sequence ID" value="PKI85218.1"/>
    <property type="molecule type" value="Genomic_DNA"/>
</dbReference>
<dbReference type="GO" id="GO:0006780">
    <property type="term" value="P:uroporphyrinogen III biosynthetic process"/>
    <property type="evidence" value="ECO:0007669"/>
    <property type="project" value="InterPro"/>
</dbReference>
<name>A0A2N1JF90_9BASI</name>
<dbReference type="InterPro" id="IPR036108">
    <property type="entry name" value="4pyrrol_syn_uPrphyn_synt_sf"/>
</dbReference>
<dbReference type="AlphaFoldDB" id="A0A2N1JF90"/>
<dbReference type="CDD" id="cd06578">
    <property type="entry name" value="HemD"/>
    <property type="match status" value="1"/>
</dbReference>
<dbReference type="Gene3D" id="3.40.50.10090">
    <property type="match status" value="2"/>
</dbReference>
<dbReference type="PANTHER" id="PTHR12390:SF0">
    <property type="entry name" value="UROPORPHYRINOGEN-III SYNTHASE"/>
    <property type="match status" value="1"/>
</dbReference>
<dbReference type="SUPFAM" id="SSF69618">
    <property type="entry name" value="HemD-like"/>
    <property type="match status" value="1"/>
</dbReference>
<evidence type="ECO:0000313" key="2">
    <source>
        <dbReference type="EMBL" id="PKI85218.1"/>
    </source>
</evidence>
<dbReference type="InterPro" id="IPR039793">
    <property type="entry name" value="UROS/Hem4"/>
</dbReference>
<dbReference type="UniPathway" id="UPA00251">
    <property type="reaction ID" value="UER00320"/>
</dbReference>
<dbReference type="GO" id="GO:0004852">
    <property type="term" value="F:uroporphyrinogen-III synthase activity"/>
    <property type="evidence" value="ECO:0007669"/>
    <property type="project" value="InterPro"/>
</dbReference>
<evidence type="ECO:0000259" key="1">
    <source>
        <dbReference type="Pfam" id="PF02602"/>
    </source>
</evidence>
<dbReference type="GO" id="GO:0005829">
    <property type="term" value="C:cytosol"/>
    <property type="evidence" value="ECO:0007669"/>
    <property type="project" value="TreeGrafter"/>
</dbReference>
<accession>A0A2N1JF90</accession>
<proteinExistence type="predicted"/>
<protein>
    <recommendedName>
        <fullName evidence="1">Tetrapyrrole biosynthesis uroporphyrinogen III synthase domain-containing protein</fullName>
    </recommendedName>
</protein>
<organism evidence="2 3">
    <name type="scientific">Malassezia vespertilionis</name>
    <dbReference type="NCBI Taxonomy" id="2020962"/>
    <lineage>
        <taxon>Eukaryota</taxon>
        <taxon>Fungi</taxon>
        <taxon>Dikarya</taxon>
        <taxon>Basidiomycota</taxon>
        <taxon>Ustilaginomycotina</taxon>
        <taxon>Malasseziomycetes</taxon>
        <taxon>Malasseziales</taxon>
        <taxon>Malasseziaceae</taxon>
        <taxon>Malassezia</taxon>
    </lineage>
</organism>
<dbReference type="Pfam" id="PF02602">
    <property type="entry name" value="HEM4"/>
    <property type="match status" value="1"/>
</dbReference>
<dbReference type="PANTHER" id="PTHR12390">
    <property type="entry name" value="UROPORPHYRINOGEN III SYNTHASE"/>
    <property type="match status" value="1"/>
</dbReference>
<dbReference type="GO" id="GO:0006782">
    <property type="term" value="P:protoporphyrinogen IX biosynthetic process"/>
    <property type="evidence" value="ECO:0007669"/>
    <property type="project" value="UniProtKB-UniPathway"/>
</dbReference>
<dbReference type="STRING" id="2020962.A0A2N1JF90"/>
<dbReference type="InterPro" id="IPR003754">
    <property type="entry name" value="4pyrrol_synth_uPrphyn_synth"/>
</dbReference>
<sequence>MTERKPVSVLLLREPVSVSLGTDAYHDAFGEFCLPSFELSALATGVTTPEGEPISQATDIDFAKHMIQDVAYLMTHHKPKEYAQEYCIVSFPVLSHTLDNISDVAQKIIKYGESYDGVVLTSQRAVQAWTEAVKHISMKCKDVPRFQVPFYTVGPATMKALQDAQIPSLLAPEGIVGEDAGTGSDLAHRIAEGMQKTLPRSGDTYKLLYLVGDKLSSGLQDTLTTLHARVELDKMRVYTTTKDDRFAAHCRVLSKELQHCSGKVHGSAPDWLVFFSPSGGDYALPDLRAYGWIPAPGTPALPTHPKIGCIGPTTAAWVRERLGMEPDAVAAQPSPAALRDAILDATADTIPLA</sequence>
<dbReference type="OrthoDB" id="5595751at2759"/>
<gene>
    <name evidence="2" type="ORF">MVES_001200</name>
</gene>
<feature type="domain" description="Tetrapyrrole biosynthesis uroporphyrinogen III synthase" evidence="1">
    <location>
        <begin position="89"/>
        <end position="338"/>
    </location>
</feature>
<reference evidence="2 3" key="1">
    <citation type="submission" date="2017-10" db="EMBL/GenBank/DDBJ databases">
        <title>A novel species of cold-tolerant Malassezia isolated from bats.</title>
        <authorList>
            <person name="Lorch J.M."/>
            <person name="Palmer J.M."/>
            <person name="Vanderwolf K.J."/>
            <person name="Schmidt K.Z."/>
            <person name="Verant M.L."/>
            <person name="Weller T.J."/>
            <person name="Blehert D.S."/>
        </authorList>
    </citation>
    <scope>NUCLEOTIDE SEQUENCE [LARGE SCALE GENOMIC DNA]</scope>
    <source>
        <strain evidence="2 3">NWHC:44797-103</strain>
    </source>
</reference>
<evidence type="ECO:0000313" key="3">
    <source>
        <dbReference type="Proteomes" id="UP000232875"/>
    </source>
</evidence>
<keyword evidence="3" id="KW-1185">Reference proteome</keyword>
<dbReference type="Proteomes" id="UP000232875">
    <property type="component" value="Unassembled WGS sequence"/>
</dbReference>